<reference evidence="2" key="1">
    <citation type="journal article" date="2022" name="bioRxiv">
        <title>Sequencing and chromosome-scale assembly of the giantPleurodeles waltlgenome.</title>
        <authorList>
            <person name="Brown T."/>
            <person name="Elewa A."/>
            <person name="Iarovenko S."/>
            <person name="Subramanian E."/>
            <person name="Araus A.J."/>
            <person name="Petzold A."/>
            <person name="Susuki M."/>
            <person name="Suzuki K.-i.T."/>
            <person name="Hayashi T."/>
            <person name="Toyoda A."/>
            <person name="Oliveira C."/>
            <person name="Osipova E."/>
            <person name="Leigh N.D."/>
            <person name="Simon A."/>
            <person name="Yun M.H."/>
        </authorList>
    </citation>
    <scope>NUCLEOTIDE SEQUENCE</scope>
    <source>
        <strain evidence="2">20211129_DDA</strain>
        <tissue evidence="2">Liver</tissue>
    </source>
</reference>
<feature type="compositionally biased region" description="Basic and acidic residues" evidence="1">
    <location>
        <begin position="70"/>
        <end position="79"/>
    </location>
</feature>
<feature type="compositionally biased region" description="Basic and acidic residues" evidence="1">
    <location>
        <begin position="1"/>
        <end position="25"/>
    </location>
</feature>
<dbReference type="EMBL" id="JANPWB010000011">
    <property type="protein sequence ID" value="KAJ1124184.1"/>
    <property type="molecule type" value="Genomic_DNA"/>
</dbReference>
<protein>
    <submittedName>
        <fullName evidence="2">Uncharacterized protein</fullName>
    </submittedName>
</protein>
<keyword evidence="3" id="KW-1185">Reference proteome</keyword>
<gene>
    <name evidence="2" type="ORF">NDU88_002645</name>
</gene>
<dbReference type="Proteomes" id="UP001066276">
    <property type="component" value="Chromosome 7"/>
</dbReference>
<feature type="region of interest" description="Disordered" evidence="1">
    <location>
        <begin position="1"/>
        <end position="79"/>
    </location>
</feature>
<accession>A0AAV7P8V5</accession>
<sequence length="79" mass="8566">MCPEHERRAEEKTSPTAGKETRGTKQELGTGTDPPGPKKQVSGVGARVPGQKRNSGGNVRSDNIVRALRLRTERGDELK</sequence>
<evidence type="ECO:0000256" key="1">
    <source>
        <dbReference type="SAM" id="MobiDB-lite"/>
    </source>
</evidence>
<name>A0AAV7P8V5_PLEWA</name>
<feature type="compositionally biased region" description="Polar residues" evidence="1">
    <location>
        <begin position="52"/>
        <end position="61"/>
    </location>
</feature>
<proteinExistence type="predicted"/>
<evidence type="ECO:0000313" key="2">
    <source>
        <dbReference type="EMBL" id="KAJ1124184.1"/>
    </source>
</evidence>
<comment type="caution">
    <text evidence="2">The sequence shown here is derived from an EMBL/GenBank/DDBJ whole genome shotgun (WGS) entry which is preliminary data.</text>
</comment>
<dbReference type="AlphaFoldDB" id="A0AAV7P8V5"/>
<organism evidence="2 3">
    <name type="scientific">Pleurodeles waltl</name>
    <name type="common">Iberian ribbed newt</name>
    <dbReference type="NCBI Taxonomy" id="8319"/>
    <lineage>
        <taxon>Eukaryota</taxon>
        <taxon>Metazoa</taxon>
        <taxon>Chordata</taxon>
        <taxon>Craniata</taxon>
        <taxon>Vertebrata</taxon>
        <taxon>Euteleostomi</taxon>
        <taxon>Amphibia</taxon>
        <taxon>Batrachia</taxon>
        <taxon>Caudata</taxon>
        <taxon>Salamandroidea</taxon>
        <taxon>Salamandridae</taxon>
        <taxon>Pleurodelinae</taxon>
        <taxon>Pleurodeles</taxon>
    </lineage>
</organism>
<evidence type="ECO:0000313" key="3">
    <source>
        <dbReference type="Proteomes" id="UP001066276"/>
    </source>
</evidence>